<evidence type="ECO:0000313" key="2">
    <source>
        <dbReference type="EMBL" id="KAA6312870.1"/>
    </source>
</evidence>
<protein>
    <submittedName>
        <fullName evidence="2">NAD(P)H-quinone oxidoreductase subunit 2</fullName>
        <ecNumber evidence="2">1.6.5.11</ecNumber>
    </submittedName>
</protein>
<feature type="non-terminal residue" evidence="2">
    <location>
        <position position="1"/>
    </location>
</feature>
<keyword evidence="1" id="KW-0472">Membrane</keyword>
<proteinExistence type="predicted"/>
<reference evidence="2" key="1">
    <citation type="submission" date="2019-03" db="EMBL/GenBank/DDBJ databases">
        <title>Single cell metagenomics reveals metabolic interactions within the superorganism composed of flagellate Streblomastix strix and complex community of Bacteroidetes bacteria on its surface.</title>
        <authorList>
            <person name="Treitli S.C."/>
            <person name="Kolisko M."/>
            <person name="Husnik F."/>
            <person name="Keeling P."/>
            <person name="Hampl V."/>
        </authorList>
    </citation>
    <scope>NUCLEOTIDE SEQUENCE</scope>
    <source>
        <strain evidence="2">STM</strain>
    </source>
</reference>
<evidence type="ECO:0000256" key="1">
    <source>
        <dbReference type="SAM" id="Phobius"/>
    </source>
</evidence>
<dbReference type="EMBL" id="SNRY01006318">
    <property type="protein sequence ID" value="KAA6312870.1"/>
    <property type="molecule type" value="Genomic_DNA"/>
</dbReference>
<dbReference type="EC" id="1.6.5.11" evidence="2"/>
<comment type="caution">
    <text evidence="2">The sequence shown here is derived from an EMBL/GenBank/DDBJ whole genome shotgun (WGS) entry which is preliminary data.</text>
</comment>
<sequence>ATVFYVLVYLFSNLAAFGVISAIENQSKGDTRISAFNGLYNTSTNCPCSAAAMKIKNLLKNPAKKGMPPKENTATIITNASFGLVLYSPLNAEMRVSPLDW</sequence>
<dbReference type="GO" id="GO:0016491">
    <property type="term" value="F:oxidoreductase activity"/>
    <property type="evidence" value="ECO:0007669"/>
    <property type="project" value="UniProtKB-KW"/>
</dbReference>
<gene>
    <name evidence="2" type="ORF">EZS27_036269</name>
</gene>
<feature type="transmembrane region" description="Helical" evidence="1">
    <location>
        <begin position="6"/>
        <end position="23"/>
    </location>
</feature>
<keyword evidence="1" id="KW-0812">Transmembrane</keyword>
<keyword evidence="2" id="KW-0560">Oxidoreductase</keyword>
<organism evidence="2">
    <name type="scientific">termite gut metagenome</name>
    <dbReference type="NCBI Taxonomy" id="433724"/>
    <lineage>
        <taxon>unclassified sequences</taxon>
        <taxon>metagenomes</taxon>
        <taxon>organismal metagenomes</taxon>
    </lineage>
</organism>
<keyword evidence="1" id="KW-1133">Transmembrane helix</keyword>
<name>A0A5J4PVD7_9ZZZZ</name>
<accession>A0A5J4PVD7</accession>
<dbReference type="AlphaFoldDB" id="A0A5J4PVD7"/>